<dbReference type="PRINTS" id="PR00344">
    <property type="entry name" value="BCTRLSENSOR"/>
</dbReference>
<gene>
    <name evidence="10" type="ordered locus">Geob_1847</name>
</gene>
<protein>
    <recommendedName>
        <fullName evidence="2">histidine kinase</fullName>
        <ecNumber evidence="2">2.7.13.3</ecNumber>
    </recommendedName>
</protein>
<dbReference type="AlphaFoldDB" id="B9M7B6"/>
<evidence type="ECO:0000256" key="5">
    <source>
        <dbReference type="SAM" id="Coils"/>
    </source>
</evidence>
<feature type="domain" description="Response regulatory" evidence="7">
    <location>
        <begin position="7"/>
        <end position="124"/>
    </location>
</feature>
<reference evidence="10 11" key="1">
    <citation type="submission" date="2009-01" db="EMBL/GenBank/DDBJ databases">
        <title>Complete sequence of Geobacter sp. FRC-32.</title>
        <authorList>
            <consortium name="US DOE Joint Genome Institute"/>
            <person name="Lucas S."/>
            <person name="Copeland A."/>
            <person name="Lapidus A."/>
            <person name="Glavina del Rio T."/>
            <person name="Dalin E."/>
            <person name="Tice H."/>
            <person name="Bruce D."/>
            <person name="Goodwin L."/>
            <person name="Pitluck S."/>
            <person name="Saunders E."/>
            <person name="Brettin T."/>
            <person name="Detter J.C."/>
            <person name="Han C."/>
            <person name="Larimer F."/>
            <person name="Land M."/>
            <person name="Hauser L."/>
            <person name="Kyrpides N."/>
            <person name="Ovchinnikova G."/>
            <person name="Kostka J."/>
            <person name="Richardson P."/>
        </authorList>
    </citation>
    <scope>NUCLEOTIDE SEQUENCE [LARGE SCALE GENOMIC DNA]</scope>
    <source>
        <strain evidence="11">DSM 22248 / JCM 15807 / FRC-32</strain>
    </source>
</reference>
<dbReference type="PROSITE" id="PS50112">
    <property type="entry name" value="PAS"/>
    <property type="match status" value="1"/>
</dbReference>
<dbReference type="SMART" id="SM00388">
    <property type="entry name" value="HisKA"/>
    <property type="match status" value="1"/>
</dbReference>
<dbReference type="InterPro" id="IPR005467">
    <property type="entry name" value="His_kinase_dom"/>
</dbReference>
<evidence type="ECO:0000313" key="10">
    <source>
        <dbReference type="EMBL" id="ACM20204.1"/>
    </source>
</evidence>
<keyword evidence="10" id="KW-0808">Transferase</keyword>
<dbReference type="InterPro" id="IPR035965">
    <property type="entry name" value="PAS-like_dom_sf"/>
</dbReference>
<dbReference type="EC" id="2.7.13.3" evidence="2"/>
<dbReference type="Pfam" id="PF08447">
    <property type="entry name" value="PAS_3"/>
    <property type="match status" value="1"/>
</dbReference>
<dbReference type="InterPro" id="IPR000700">
    <property type="entry name" value="PAS-assoc_C"/>
</dbReference>
<dbReference type="SUPFAM" id="SSF47384">
    <property type="entry name" value="Homodimeric domain of signal transducing histidine kinase"/>
    <property type="match status" value="1"/>
</dbReference>
<evidence type="ECO:0000259" key="7">
    <source>
        <dbReference type="PROSITE" id="PS50110"/>
    </source>
</evidence>
<dbReference type="eggNOG" id="COG3852">
    <property type="taxonomic scope" value="Bacteria"/>
</dbReference>
<sequence length="661" mass="73274">MWKQPVSILLVDDREENLTALEALLSDMGLDMVKALSGNDALRLALKQDFALVLMDVQMPEMDGFETAELMRSNPKTRHLPIIFVTAGMKDMSYQFKGYDAGAVDYLLKPLEPAILRSKVRVFRALYTQRCALEERESTLEALVEERTAELVRTTENLQESEERYRNAFELAAVGIAHVALNGLLVRVNASMCRDLGYDPGELQKLTLAEITHGEDLALDQAEVQSLLSGCTSSYEMEKRFLRKNGSIVWGHMAVALARGESGEPIHYITVFENITARKQLEQQLRQAQKMEAIGQLAGGIAHDFNNLLSVIIGYGNLAQMKMDADDPLKCNLDQIIAAAEKAAQLTKGLLAFSRKQEMKQQPVELNGLIESVTKILKRVIGEDIQLETSFHEGTLFINGDSGQIDQVLMNLATNARDAMPDGGKFTVSTALQEIEDSFIAMHGFGKPGAYALINVSDSGKGMDQHTLQNIFDPFFTTKEVGKGTGLGMSIVYGIVTQHNGYIKVYSEPDIGTTFRLYLPLIEDNQVEEAKLSPALPRGGTETILLAEDDQAIRDMEVSILQDFGYLVMVARDGQEAVDIFQENRGNIDLVLLDMIMPKKNGSEACREIRVLAPQVKVLFISGYTADLIQEKGLLEKGVELVIKPVSPPELARKVRELLDR</sequence>
<dbReference type="InterPro" id="IPR003661">
    <property type="entry name" value="HisK_dim/P_dom"/>
</dbReference>
<name>B9M7B6_GEODF</name>
<dbReference type="PROSITE" id="PS50110">
    <property type="entry name" value="RESPONSE_REGULATORY"/>
    <property type="match status" value="2"/>
</dbReference>
<dbReference type="PANTHER" id="PTHR43065:SF42">
    <property type="entry name" value="TWO-COMPONENT SENSOR PPRA"/>
    <property type="match status" value="1"/>
</dbReference>
<keyword evidence="11" id="KW-1185">Reference proteome</keyword>
<dbReference type="OrthoDB" id="9761263at2"/>
<dbReference type="InterPro" id="IPR000014">
    <property type="entry name" value="PAS"/>
</dbReference>
<dbReference type="EMBL" id="CP001390">
    <property type="protein sequence ID" value="ACM20204.1"/>
    <property type="molecule type" value="Genomic_DNA"/>
</dbReference>
<evidence type="ECO:0000256" key="3">
    <source>
        <dbReference type="ARBA" id="ARBA00022553"/>
    </source>
</evidence>
<dbReference type="PANTHER" id="PTHR43065">
    <property type="entry name" value="SENSOR HISTIDINE KINASE"/>
    <property type="match status" value="1"/>
</dbReference>
<dbReference type="HOGENOM" id="CLU_000445_114_51_7"/>
<keyword evidence="3 4" id="KW-0597">Phosphoprotein</keyword>
<dbReference type="Pfam" id="PF00512">
    <property type="entry name" value="HisKA"/>
    <property type="match status" value="1"/>
</dbReference>
<dbReference type="InterPro" id="IPR036097">
    <property type="entry name" value="HisK_dim/P_sf"/>
</dbReference>
<dbReference type="CDD" id="cd00156">
    <property type="entry name" value="REC"/>
    <property type="match status" value="1"/>
</dbReference>
<evidence type="ECO:0000259" key="8">
    <source>
        <dbReference type="PROSITE" id="PS50112"/>
    </source>
</evidence>
<dbReference type="Gene3D" id="3.30.565.10">
    <property type="entry name" value="Histidine kinase-like ATPase, C-terminal domain"/>
    <property type="match status" value="1"/>
</dbReference>
<accession>B9M7B6</accession>
<dbReference type="SMART" id="SM00448">
    <property type="entry name" value="REC"/>
    <property type="match status" value="2"/>
</dbReference>
<dbReference type="GO" id="GO:0000155">
    <property type="term" value="F:phosphorelay sensor kinase activity"/>
    <property type="evidence" value="ECO:0007669"/>
    <property type="project" value="InterPro"/>
</dbReference>
<dbReference type="STRING" id="316067.Geob_1847"/>
<dbReference type="eggNOG" id="COG3437">
    <property type="taxonomic scope" value="Bacteria"/>
</dbReference>
<dbReference type="KEGG" id="geo:Geob_1847"/>
<dbReference type="NCBIfam" id="TIGR00229">
    <property type="entry name" value="sensory_box"/>
    <property type="match status" value="1"/>
</dbReference>
<dbReference type="InterPro" id="IPR013655">
    <property type="entry name" value="PAS_fold_3"/>
</dbReference>
<feature type="domain" description="Histidine kinase" evidence="6">
    <location>
        <begin position="300"/>
        <end position="523"/>
    </location>
</feature>
<dbReference type="Gene3D" id="3.40.50.2300">
    <property type="match status" value="2"/>
</dbReference>
<evidence type="ECO:0000259" key="6">
    <source>
        <dbReference type="PROSITE" id="PS50109"/>
    </source>
</evidence>
<feature type="modified residue" description="4-aspartylphosphate" evidence="4">
    <location>
        <position position="594"/>
    </location>
</feature>
<dbReference type="PROSITE" id="PS50109">
    <property type="entry name" value="HIS_KIN"/>
    <property type="match status" value="1"/>
</dbReference>
<evidence type="ECO:0000256" key="1">
    <source>
        <dbReference type="ARBA" id="ARBA00000085"/>
    </source>
</evidence>
<dbReference type="SUPFAM" id="SSF55785">
    <property type="entry name" value="PYP-like sensor domain (PAS domain)"/>
    <property type="match status" value="1"/>
</dbReference>
<dbReference type="SMART" id="SM00387">
    <property type="entry name" value="HATPase_c"/>
    <property type="match status" value="1"/>
</dbReference>
<dbReference type="InterPro" id="IPR003594">
    <property type="entry name" value="HATPase_dom"/>
</dbReference>
<feature type="modified residue" description="4-aspartylphosphate" evidence="4">
    <location>
        <position position="56"/>
    </location>
</feature>
<keyword evidence="5" id="KW-0175">Coiled coil</keyword>
<dbReference type="Gene3D" id="1.10.287.130">
    <property type="match status" value="1"/>
</dbReference>
<dbReference type="PROSITE" id="PS50113">
    <property type="entry name" value="PAC"/>
    <property type="match status" value="1"/>
</dbReference>
<feature type="domain" description="PAC" evidence="9">
    <location>
        <begin position="235"/>
        <end position="287"/>
    </location>
</feature>
<keyword evidence="10" id="KW-0418">Kinase</keyword>
<dbReference type="SUPFAM" id="SSF55874">
    <property type="entry name" value="ATPase domain of HSP90 chaperone/DNA topoisomerase II/histidine kinase"/>
    <property type="match status" value="1"/>
</dbReference>
<dbReference type="InterPro" id="IPR001610">
    <property type="entry name" value="PAC"/>
</dbReference>
<dbReference type="Pfam" id="PF02518">
    <property type="entry name" value="HATPase_c"/>
    <property type="match status" value="1"/>
</dbReference>
<dbReference type="CDD" id="cd00130">
    <property type="entry name" value="PAS"/>
    <property type="match status" value="1"/>
</dbReference>
<evidence type="ECO:0000259" key="9">
    <source>
        <dbReference type="PROSITE" id="PS50113"/>
    </source>
</evidence>
<evidence type="ECO:0000313" key="11">
    <source>
        <dbReference type="Proteomes" id="UP000007721"/>
    </source>
</evidence>
<feature type="coiled-coil region" evidence="5">
    <location>
        <begin position="144"/>
        <end position="171"/>
    </location>
</feature>
<dbReference type="RefSeq" id="WP_012646933.1">
    <property type="nucleotide sequence ID" value="NC_011979.1"/>
</dbReference>
<dbReference type="SMART" id="SM00086">
    <property type="entry name" value="PAC"/>
    <property type="match status" value="1"/>
</dbReference>
<evidence type="ECO:0000256" key="4">
    <source>
        <dbReference type="PROSITE-ProRule" id="PRU00169"/>
    </source>
</evidence>
<dbReference type="InterPro" id="IPR036890">
    <property type="entry name" value="HATPase_C_sf"/>
</dbReference>
<dbReference type="SMART" id="SM00091">
    <property type="entry name" value="PAS"/>
    <property type="match status" value="1"/>
</dbReference>
<organism evidence="10 11">
    <name type="scientific">Geotalea daltonii (strain DSM 22248 / JCM 15807 / FRC-32)</name>
    <name type="common">Geobacter daltonii</name>
    <dbReference type="NCBI Taxonomy" id="316067"/>
    <lineage>
        <taxon>Bacteria</taxon>
        <taxon>Pseudomonadati</taxon>
        <taxon>Thermodesulfobacteriota</taxon>
        <taxon>Desulfuromonadia</taxon>
        <taxon>Geobacterales</taxon>
        <taxon>Geobacteraceae</taxon>
        <taxon>Geotalea</taxon>
    </lineage>
</organism>
<evidence type="ECO:0000256" key="2">
    <source>
        <dbReference type="ARBA" id="ARBA00012438"/>
    </source>
</evidence>
<feature type="domain" description="Response regulatory" evidence="7">
    <location>
        <begin position="543"/>
        <end position="659"/>
    </location>
</feature>
<dbReference type="InterPro" id="IPR004358">
    <property type="entry name" value="Sig_transdc_His_kin-like_C"/>
</dbReference>
<dbReference type="eggNOG" id="COG4191">
    <property type="taxonomic scope" value="Bacteria"/>
</dbReference>
<feature type="domain" description="PAS" evidence="8">
    <location>
        <begin position="161"/>
        <end position="231"/>
    </location>
</feature>
<proteinExistence type="predicted"/>
<dbReference type="Proteomes" id="UP000007721">
    <property type="component" value="Chromosome"/>
</dbReference>
<dbReference type="CDD" id="cd00082">
    <property type="entry name" value="HisKA"/>
    <property type="match status" value="1"/>
</dbReference>
<dbReference type="InterPro" id="IPR011006">
    <property type="entry name" value="CheY-like_superfamily"/>
</dbReference>
<dbReference type="Gene3D" id="3.30.450.20">
    <property type="entry name" value="PAS domain"/>
    <property type="match status" value="1"/>
</dbReference>
<dbReference type="Pfam" id="PF00072">
    <property type="entry name" value="Response_reg"/>
    <property type="match status" value="2"/>
</dbReference>
<dbReference type="SUPFAM" id="SSF52172">
    <property type="entry name" value="CheY-like"/>
    <property type="match status" value="2"/>
</dbReference>
<comment type="catalytic activity">
    <reaction evidence="1">
        <text>ATP + protein L-histidine = ADP + protein N-phospho-L-histidine.</text>
        <dbReference type="EC" id="2.7.13.3"/>
    </reaction>
</comment>
<dbReference type="InterPro" id="IPR001789">
    <property type="entry name" value="Sig_transdc_resp-reg_receiver"/>
</dbReference>